<organism evidence="2 3">
    <name type="scientific">Acaulospora morrowiae</name>
    <dbReference type="NCBI Taxonomy" id="94023"/>
    <lineage>
        <taxon>Eukaryota</taxon>
        <taxon>Fungi</taxon>
        <taxon>Fungi incertae sedis</taxon>
        <taxon>Mucoromycota</taxon>
        <taxon>Glomeromycotina</taxon>
        <taxon>Glomeromycetes</taxon>
        <taxon>Diversisporales</taxon>
        <taxon>Acaulosporaceae</taxon>
        <taxon>Acaulospora</taxon>
    </lineage>
</organism>
<evidence type="ECO:0000313" key="3">
    <source>
        <dbReference type="Proteomes" id="UP000789342"/>
    </source>
</evidence>
<gene>
    <name evidence="2" type="ORF">AMORRO_LOCUS7528</name>
</gene>
<keyword evidence="3" id="KW-1185">Reference proteome</keyword>
<feature type="non-terminal residue" evidence="2">
    <location>
        <position position="62"/>
    </location>
</feature>
<accession>A0A9N9CBE2</accession>
<feature type="compositionally biased region" description="Basic residues" evidence="1">
    <location>
        <begin position="1"/>
        <end position="12"/>
    </location>
</feature>
<evidence type="ECO:0000313" key="2">
    <source>
        <dbReference type="EMBL" id="CAG8595167.1"/>
    </source>
</evidence>
<reference evidence="2" key="1">
    <citation type="submission" date="2021-06" db="EMBL/GenBank/DDBJ databases">
        <authorList>
            <person name="Kallberg Y."/>
            <person name="Tangrot J."/>
            <person name="Rosling A."/>
        </authorList>
    </citation>
    <scope>NUCLEOTIDE SEQUENCE</scope>
    <source>
        <strain evidence="2">CL551</strain>
    </source>
</reference>
<dbReference type="EMBL" id="CAJVPV010005734">
    <property type="protein sequence ID" value="CAG8595167.1"/>
    <property type="molecule type" value="Genomic_DNA"/>
</dbReference>
<dbReference type="AlphaFoldDB" id="A0A9N9CBE2"/>
<feature type="region of interest" description="Disordered" evidence="1">
    <location>
        <begin position="1"/>
        <end position="23"/>
    </location>
</feature>
<dbReference type="Proteomes" id="UP000789342">
    <property type="component" value="Unassembled WGS sequence"/>
</dbReference>
<sequence>MASIKHWNRYKTSRGEWRHPKSCKADGSTIHIKELVETQPRKDDKGTAFLPYPSFREFAKNH</sequence>
<protein>
    <submittedName>
        <fullName evidence="2">1685_t:CDS:1</fullName>
    </submittedName>
</protein>
<proteinExistence type="predicted"/>
<evidence type="ECO:0000256" key="1">
    <source>
        <dbReference type="SAM" id="MobiDB-lite"/>
    </source>
</evidence>
<comment type="caution">
    <text evidence="2">The sequence shown here is derived from an EMBL/GenBank/DDBJ whole genome shotgun (WGS) entry which is preliminary data.</text>
</comment>
<name>A0A9N9CBE2_9GLOM</name>